<feature type="repeat" description="ANK" evidence="3">
    <location>
        <begin position="380"/>
        <end position="412"/>
    </location>
</feature>
<name>A0A8J2J5I1_9HEXA</name>
<feature type="compositionally biased region" description="Basic and acidic residues" evidence="4">
    <location>
        <begin position="1178"/>
        <end position="1192"/>
    </location>
</feature>
<dbReference type="Pfam" id="PF12796">
    <property type="entry name" value="Ank_2"/>
    <property type="match status" value="3"/>
</dbReference>
<feature type="compositionally biased region" description="Polar residues" evidence="4">
    <location>
        <begin position="1194"/>
        <end position="1205"/>
    </location>
</feature>
<dbReference type="Pfam" id="PF00023">
    <property type="entry name" value="Ank"/>
    <property type="match status" value="1"/>
</dbReference>
<gene>
    <name evidence="5" type="ORF">AFUS01_LOCUS3447</name>
</gene>
<reference evidence="5" key="1">
    <citation type="submission" date="2021-06" db="EMBL/GenBank/DDBJ databases">
        <authorList>
            <person name="Hodson N. C."/>
            <person name="Mongue J. A."/>
            <person name="Jaron S. K."/>
        </authorList>
    </citation>
    <scope>NUCLEOTIDE SEQUENCE</scope>
</reference>
<feature type="repeat" description="ANK" evidence="3">
    <location>
        <begin position="313"/>
        <end position="345"/>
    </location>
</feature>
<feature type="region of interest" description="Disordered" evidence="4">
    <location>
        <begin position="1670"/>
        <end position="1693"/>
    </location>
</feature>
<proteinExistence type="predicted"/>
<feature type="compositionally biased region" description="Basic residues" evidence="4">
    <location>
        <begin position="1323"/>
        <end position="1332"/>
    </location>
</feature>
<evidence type="ECO:0000256" key="2">
    <source>
        <dbReference type="ARBA" id="ARBA00023043"/>
    </source>
</evidence>
<feature type="repeat" description="ANK" evidence="3">
    <location>
        <begin position="246"/>
        <end position="279"/>
    </location>
</feature>
<feature type="repeat" description="ANK" evidence="3">
    <location>
        <begin position="213"/>
        <end position="245"/>
    </location>
</feature>
<keyword evidence="1" id="KW-0677">Repeat</keyword>
<feature type="region of interest" description="Disordered" evidence="4">
    <location>
        <begin position="669"/>
        <end position="898"/>
    </location>
</feature>
<dbReference type="Proteomes" id="UP000708208">
    <property type="component" value="Unassembled WGS sequence"/>
</dbReference>
<feature type="region of interest" description="Disordered" evidence="4">
    <location>
        <begin position="912"/>
        <end position="1445"/>
    </location>
</feature>
<feature type="compositionally biased region" description="Basic and acidic residues" evidence="4">
    <location>
        <begin position="1148"/>
        <end position="1166"/>
    </location>
</feature>
<feature type="compositionally biased region" description="Basic and acidic residues" evidence="4">
    <location>
        <begin position="1422"/>
        <end position="1445"/>
    </location>
</feature>
<feature type="compositionally biased region" description="Basic and acidic residues" evidence="4">
    <location>
        <begin position="1397"/>
        <end position="1408"/>
    </location>
</feature>
<dbReference type="SMART" id="SM00248">
    <property type="entry name" value="ANK"/>
    <property type="match status" value="11"/>
</dbReference>
<feature type="compositionally biased region" description="Polar residues" evidence="4">
    <location>
        <begin position="1744"/>
        <end position="1753"/>
    </location>
</feature>
<feature type="compositionally biased region" description="Acidic residues" evidence="4">
    <location>
        <begin position="820"/>
        <end position="830"/>
    </location>
</feature>
<dbReference type="PANTHER" id="PTHR24173">
    <property type="entry name" value="ANKYRIN REPEAT CONTAINING"/>
    <property type="match status" value="1"/>
</dbReference>
<evidence type="ECO:0000256" key="3">
    <source>
        <dbReference type="PROSITE-ProRule" id="PRU00023"/>
    </source>
</evidence>
<feature type="compositionally biased region" description="Basic residues" evidence="4">
    <location>
        <begin position="1377"/>
        <end position="1386"/>
    </location>
</feature>
<dbReference type="PANTHER" id="PTHR24173:SF74">
    <property type="entry name" value="ANKYRIN REPEAT DOMAIN-CONTAINING PROTEIN 16"/>
    <property type="match status" value="1"/>
</dbReference>
<evidence type="ECO:0000313" key="5">
    <source>
        <dbReference type="EMBL" id="CAG7689958.1"/>
    </source>
</evidence>
<feature type="compositionally biased region" description="Basic and acidic residues" evidence="4">
    <location>
        <begin position="784"/>
        <end position="802"/>
    </location>
</feature>
<feature type="region of interest" description="Disordered" evidence="4">
    <location>
        <begin position="1744"/>
        <end position="1769"/>
    </location>
</feature>
<feature type="compositionally biased region" description="Acidic residues" evidence="4">
    <location>
        <begin position="748"/>
        <end position="768"/>
    </location>
</feature>
<comment type="caution">
    <text evidence="5">The sequence shown here is derived from an EMBL/GenBank/DDBJ whole genome shotgun (WGS) entry which is preliminary data.</text>
</comment>
<sequence>MTTTVYNQQQSTIMMSNTQYVKKSELNTLIKALNDGDYSFVNTVLTKRQIGKERSRIGRTALHYIAENGNTDCLELLTSLGDFDLNAFDHEGHTGLHLAVINGNRDSVQILINAKANINCLDHEKHSLVHWATVCGESEILSLLLLNGSNASTMDIHNATPLHYAAQMCGHIKSQTTNNMKTDSNFSVSKSRALIILRQLVQHGVNVRVKDQDGREPLLWAASAGSSEAILALVNAGASTDAEDKDGLTALHCAASRGHTDCLETLIGLCGCNVDIIDHNGCTALFYAVTLGHPDCTELLLNYGSEPNRQDRKGRTPAHCASSKGQLETIKQIHKHGANLWMRNVRGELPLHEAILSRRKELVVWLLSQRPEAVNSTNNDGRTCLHLAALSNNVQMVKILLDHSADVNAVMRNGKGNCMTPMDAALHRGNSAVAKFLQIHGGVSFNSLNDPKFMNRMLLNQSRSNIDSRLSNNMINNSRLSYNNMTNIQCNTPDNHVVLTPDYIISSTPIQQYYQHDVTAENNKKLMLLIDGETPIPANEAHINRTDESEGFHIDSYDEHNITEVEREIIREDDPQDELHQPTPDSEEVIEEVIEANIEVTPQQEHALRQLREEAQQTDDHDMNEAYVELVNKKKTVRIVSNEASQTDFPADYQRRMPPRDIYIQVQQPLQQDCTPERPDEDVPQKGGSVTAASTSYDDQSADENKGQTEETEETDEYNKGASVDETQETEDTEAQYDDQRKPANSSEDTEETSDQQVNETEDTDEQEDTKVESNEDETDDGEKELRRKPSYEQQSRYKEESREEEETEETDDPSQTQDETTEIEADTEPGEVKPEIDPETALSPEQLLSKNKPDNAESDLLESAQKTRYRKNKNIKSAHYKSNGKNSKKFRKSRSIETKTVPNDVEYVKKERTIKHTKSMSPVGKERRHKEKSVKGYKSVSPSMMTCDDGYMSSRSVSLDIGSAGSSRRGSIASDDDTAGERKSHSRKTRKSTAKTEAASRSPSKENSKSRSNSQKSEPDIKSRSNSHKSQRSDSHISDSKLSRSGSKISEKAEKPKSRSESRKTSDSQSRPHSRKSPEDSSRPASRVSAEKNSRSNSRKSSDGYKSRQSSRKASATSRHSRSHSQGSDVDIIEEKMETQVTQEQAEIPRAKSQKSVEFESRPNSDAEQPQRSNSRKSLEEVEALIHDFKPLSRQNSQKLLKSRSQSREKLVDNTDEDGDQVSSINTADIDKKETSLKKSSRCSPINEKTSSRPDDENTTSGGTTEESSNEEQKKLKTKKLTPPLKSRRSSSIKSRYSQGSHSESNKSDPGDTTAPSEKSKTKIPKPHQKKDKNNVNSAIRTRKSDSQSNSDSNLNSATDEIEYGAKISLQEAVKNRKSRSKSKSRTSIPAPVKTPAEKKGKQEYSYDGKVVNGKIKKPKSKSEGRKPTTKSIKTEPSRKLNSEERELQIQNKIMSGKKQSVLYEMNKVDKLDKQIYSRSTSRMNEAGATQTYGRVIEGKGTDINTPVSVTQAIQVSMRKYALERHIFSQLLELKRLDTENNNRTTEQIIVKRLVESNRRAGLHHHFRDFDSHFTFRNYEKYLYDQLKLLQAGNKKLQPRFAPSDDIEKLASALKSFNKTTFPYIHNTTDENSNACAHTTHKCHHAAHAYTGVPCAAYIPKPSKYAAKRGGKGASNVSRLPRVNPAKAPGPIQKEVVSAKEDDMPTAPSPITLHLQQGDKKSIFQLPNDTELDPSKNYYVSLSIKPTNSNPGRNGVKSEDGINLNQSI</sequence>
<feature type="compositionally biased region" description="Basic and acidic residues" evidence="4">
    <location>
        <begin position="1032"/>
        <end position="1043"/>
    </location>
</feature>
<feature type="repeat" description="ANK" evidence="3">
    <location>
        <begin position="280"/>
        <end position="312"/>
    </location>
</feature>
<accession>A0A8J2J5I1</accession>
<evidence type="ECO:0000256" key="4">
    <source>
        <dbReference type="SAM" id="MobiDB-lite"/>
    </source>
</evidence>
<dbReference type="EMBL" id="CAJVCH010020818">
    <property type="protein sequence ID" value="CAG7689958.1"/>
    <property type="molecule type" value="Genomic_DNA"/>
</dbReference>
<keyword evidence="2 3" id="KW-0040">ANK repeat</keyword>
<evidence type="ECO:0000313" key="6">
    <source>
        <dbReference type="Proteomes" id="UP000708208"/>
    </source>
</evidence>
<dbReference type="PROSITE" id="PS50297">
    <property type="entry name" value="ANK_REP_REGION"/>
    <property type="match status" value="7"/>
</dbReference>
<keyword evidence="6" id="KW-1185">Reference proteome</keyword>
<dbReference type="OrthoDB" id="10258888at2759"/>
<dbReference type="InterPro" id="IPR002110">
    <property type="entry name" value="Ankyrin_rpt"/>
</dbReference>
<organism evidence="5 6">
    <name type="scientific">Allacma fusca</name>
    <dbReference type="NCBI Taxonomy" id="39272"/>
    <lineage>
        <taxon>Eukaryota</taxon>
        <taxon>Metazoa</taxon>
        <taxon>Ecdysozoa</taxon>
        <taxon>Arthropoda</taxon>
        <taxon>Hexapoda</taxon>
        <taxon>Collembola</taxon>
        <taxon>Symphypleona</taxon>
        <taxon>Sminthuridae</taxon>
        <taxon>Allacma</taxon>
    </lineage>
</organism>
<feature type="compositionally biased region" description="Low complexity" evidence="4">
    <location>
        <begin position="1348"/>
        <end position="1358"/>
    </location>
</feature>
<feature type="compositionally biased region" description="Basic residues" evidence="4">
    <location>
        <begin position="868"/>
        <end position="880"/>
    </location>
</feature>
<feature type="compositionally biased region" description="Basic and acidic residues" evidence="4">
    <location>
        <begin position="675"/>
        <end position="684"/>
    </location>
</feature>
<feature type="compositionally biased region" description="Basic and acidic residues" evidence="4">
    <location>
        <begin position="1050"/>
        <end position="1067"/>
    </location>
</feature>
<feature type="compositionally biased region" description="Low complexity" evidence="4">
    <location>
        <begin position="1293"/>
        <end position="1302"/>
    </location>
</feature>
<evidence type="ECO:0000256" key="1">
    <source>
        <dbReference type="ARBA" id="ARBA00022737"/>
    </source>
</evidence>
<feature type="compositionally biased region" description="Basic and acidic residues" evidence="4">
    <location>
        <begin position="1090"/>
        <end position="1107"/>
    </location>
</feature>
<feature type="compositionally biased region" description="Acidic residues" evidence="4">
    <location>
        <begin position="726"/>
        <end position="737"/>
    </location>
</feature>
<protein>
    <submittedName>
        <fullName evidence="5">Uncharacterized protein</fullName>
    </submittedName>
</protein>
<feature type="compositionally biased region" description="Basic residues" evidence="4">
    <location>
        <begin position="1277"/>
        <end position="1292"/>
    </location>
</feature>
<feature type="compositionally biased region" description="Basic residues" evidence="4">
    <location>
        <begin position="985"/>
        <end position="994"/>
    </location>
</feature>
<feature type="repeat" description="ANK" evidence="3">
    <location>
        <begin position="57"/>
        <end position="81"/>
    </location>
</feature>
<dbReference type="PROSITE" id="PS50088">
    <property type="entry name" value="ANK_REPEAT"/>
    <property type="match status" value="7"/>
</dbReference>
<feature type="repeat" description="ANK" evidence="3">
    <location>
        <begin position="91"/>
        <end position="123"/>
    </location>
</feature>
<feature type="compositionally biased region" description="Acidic residues" evidence="4">
    <location>
        <begin position="803"/>
        <end position="813"/>
    </location>
</feature>
<feature type="compositionally biased region" description="Low complexity" evidence="4">
    <location>
        <begin position="961"/>
        <end position="974"/>
    </location>
</feature>